<dbReference type="EMBL" id="AP023189">
    <property type="protein sequence ID" value="BCG25387.1"/>
    <property type="molecule type" value="Genomic_DNA"/>
</dbReference>
<dbReference type="RefSeq" id="WP_271103180.1">
    <property type="nucleotide sequence ID" value="NZ_AP023189.1"/>
</dbReference>
<keyword evidence="5" id="KW-1185">Reference proteome</keyword>
<dbReference type="EMBL" id="BQKM01000013">
    <property type="protein sequence ID" value="GJN54783.1"/>
    <property type="molecule type" value="Genomic_DNA"/>
</dbReference>
<organism evidence="2 4">
    <name type="scientific">Pseudomonas tohonis</name>
    <dbReference type="NCBI Taxonomy" id="2725477"/>
    <lineage>
        <taxon>Bacteria</taxon>
        <taxon>Pseudomonadati</taxon>
        <taxon>Pseudomonadota</taxon>
        <taxon>Gammaproteobacteria</taxon>
        <taxon>Pseudomonadales</taxon>
        <taxon>Pseudomonadaceae</taxon>
        <taxon>Pseudomonas</taxon>
    </lineage>
</organism>
<dbReference type="Proteomes" id="UP000509383">
    <property type="component" value="Chromosome"/>
</dbReference>
<name>A0A6J4E6F6_9PSED</name>
<evidence type="ECO:0000313" key="5">
    <source>
        <dbReference type="Proteomes" id="UP001054892"/>
    </source>
</evidence>
<accession>A0A6J4E6F6</accession>
<dbReference type="KEGG" id="ptw:TUM18999_35780"/>
<evidence type="ECO:0000256" key="1">
    <source>
        <dbReference type="SAM" id="MobiDB-lite"/>
    </source>
</evidence>
<evidence type="ECO:0000313" key="4">
    <source>
        <dbReference type="Proteomes" id="UP000509383"/>
    </source>
</evidence>
<proteinExistence type="predicted"/>
<evidence type="ECO:0000313" key="3">
    <source>
        <dbReference type="EMBL" id="GJN54783.1"/>
    </source>
</evidence>
<sequence>MDYRNLGRSALNVSSLVATGHASTPGYSDPAYPIEGRRVG</sequence>
<reference evidence="2 4" key="1">
    <citation type="submission" date="2020-05" db="EMBL/GenBank/DDBJ databases">
        <title>Characterization of novel class B3 metallo-beta-lactamase from novel Pseudomonas species.</title>
        <authorList>
            <person name="Yamada K."/>
            <person name="Aoki K."/>
            <person name="Ishii Y."/>
        </authorList>
    </citation>
    <scope>NUCLEOTIDE SEQUENCE [LARGE SCALE GENOMIC DNA]</scope>
    <source>
        <strain evidence="2 4">TUM18999</strain>
        <strain evidence="3 5">TUM20286</strain>
    </source>
</reference>
<feature type="region of interest" description="Disordered" evidence="1">
    <location>
        <begin position="18"/>
        <end position="40"/>
    </location>
</feature>
<protein>
    <submittedName>
        <fullName evidence="2">Uncharacterized protein</fullName>
    </submittedName>
</protein>
<dbReference type="AlphaFoldDB" id="A0A6J4E6F6"/>
<gene>
    <name evidence="2" type="ORF">TUM18999_35780</name>
    <name evidence="3" type="ORF">TUM20286_45350</name>
</gene>
<evidence type="ECO:0000313" key="2">
    <source>
        <dbReference type="EMBL" id="BCG25387.1"/>
    </source>
</evidence>
<dbReference type="Proteomes" id="UP001054892">
    <property type="component" value="Unassembled WGS sequence"/>
</dbReference>